<dbReference type="SUPFAM" id="SSF51621">
    <property type="entry name" value="Phosphoenolpyruvate/pyruvate domain"/>
    <property type="match status" value="1"/>
</dbReference>
<evidence type="ECO:0000256" key="3">
    <source>
        <dbReference type="ARBA" id="ARBA00012142"/>
    </source>
</evidence>
<dbReference type="AlphaFoldDB" id="A0A101HIB3"/>
<dbReference type="Gene3D" id="3.40.1380.20">
    <property type="entry name" value="Pyruvate kinase, C-terminal domain"/>
    <property type="match status" value="1"/>
</dbReference>
<accession>A0A101HIB3</accession>
<evidence type="ECO:0000256" key="9">
    <source>
        <dbReference type="ARBA" id="ARBA00022842"/>
    </source>
</evidence>
<dbReference type="GO" id="GO:0016301">
    <property type="term" value="F:kinase activity"/>
    <property type="evidence" value="ECO:0007669"/>
    <property type="project" value="UniProtKB-KW"/>
</dbReference>
<keyword evidence="8" id="KW-0067">ATP-binding</keyword>
<feature type="domain" description="Pyruvate kinase barrel" evidence="14">
    <location>
        <begin position="8"/>
        <end position="321"/>
    </location>
</feature>
<dbReference type="InterPro" id="IPR015793">
    <property type="entry name" value="Pyrv_Knase_brl"/>
</dbReference>
<keyword evidence="10 13" id="KW-0324">Glycolysis</keyword>
<evidence type="ECO:0000256" key="10">
    <source>
        <dbReference type="ARBA" id="ARBA00023152"/>
    </source>
</evidence>
<evidence type="ECO:0000313" key="17">
    <source>
        <dbReference type="Proteomes" id="UP000053904"/>
    </source>
</evidence>
<dbReference type="PRINTS" id="PR01050">
    <property type="entry name" value="PYRUVTKNASE"/>
</dbReference>
<dbReference type="Pfam" id="PF02887">
    <property type="entry name" value="PK_C"/>
    <property type="match status" value="1"/>
</dbReference>
<dbReference type="InterPro" id="IPR001697">
    <property type="entry name" value="Pyr_Knase"/>
</dbReference>
<evidence type="ECO:0000256" key="11">
    <source>
        <dbReference type="ARBA" id="ARBA00023317"/>
    </source>
</evidence>
<comment type="pathway">
    <text evidence="1 13">Carbohydrate degradation; glycolysis; pyruvate from D-glyceraldehyde 3-phosphate: step 5/5.</text>
</comment>
<dbReference type="InterPro" id="IPR015813">
    <property type="entry name" value="Pyrv/PenolPyrv_kinase-like_dom"/>
</dbReference>
<dbReference type="InterPro" id="IPR036918">
    <property type="entry name" value="Pyrv_Knase_C_sf"/>
</dbReference>
<keyword evidence="6" id="KW-0547">Nucleotide-binding</keyword>
<keyword evidence="11 16" id="KW-0670">Pyruvate</keyword>
<dbReference type="Pfam" id="PF00224">
    <property type="entry name" value="PK"/>
    <property type="match status" value="1"/>
</dbReference>
<comment type="similarity">
    <text evidence="2 13">Belongs to the pyruvate kinase family.</text>
</comment>
<evidence type="ECO:0000313" key="16">
    <source>
        <dbReference type="EMBL" id="KUK77219.1"/>
    </source>
</evidence>
<dbReference type="GO" id="GO:0005524">
    <property type="term" value="F:ATP binding"/>
    <property type="evidence" value="ECO:0007669"/>
    <property type="project" value="UniProtKB-KW"/>
</dbReference>
<dbReference type="UniPathway" id="UPA00109">
    <property type="reaction ID" value="UER00188"/>
</dbReference>
<dbReference type="Proteomes" id="UP000053904">
    <property type="component" value="Unassembled WGS sequence"/>
</dbReference>
<organism evidence="16 17">
    <name type="scientific">candidate division WS6 bacterium 34_10</name>
    <dbReference type="NCBI Taxonomy" id="1641389"/>
    <lineage>
        <taxon>Bacteria</taxon>
        <taxon>Candidatus Dojkabacteria</taxon>
    </lineage>
</organism>
<evidence type="ECO:0000256" key="7">
    <source>
        <dbReference type="ARBA" id="ARBA00022777"/>
    </source>
</evidence>
<protein>
    <recommendedName>
        <fullName evidence="3 12">Pyruvate kinase</fullName>
        <ecNumber evidence="3 12">2.7.1.40</ecNumber>
    </recommendedName>
</protein>
<evidence type="ECO:0000259" key="15">
    <source>
        <dbReference type="Pfam" id="PF02887"/>
    </source>
</evidence>
<evidence type="ECO:0000256" key="4">
    <source>
        <dbReference type="ARBA" id="ARBA00022679"/>
    </source>
</evidence>
<dbReference type="InterPro" id="IPR015795">
    <property type="entry name" value="Pyrv_Knase_C"/>
</dbReference>
<gene>
    <name evidence="16" type="ORF">XD93_0465</name>
</gene>
<evidence type="ECO:0000259" key="14">
    <source>
        <dbReference type="Pfam" id="PF00224"/>
    </source>
</evidence>
<keyword evidence="7 13" id="KW-0418">Kinase</keyword>
<dbReference type="GO" id="GO:0000287">
    <property type="term" value="F:magnesium ion binding"/>
    <property type="evidence" value="ECO:0007669"/>
    <property type="project" value="UniProtKB-UniRule"/>
</dbReference>
<dbReference type="GO" id="GO:0030955">
    <property type="term" value="F:potassium ion binding"/>
    <property type="evidence" value="ECO:0007669"/>
    <property type="project" value="UniProtKB-UniRule"/>
</dbReference>
<evidence type="ECO:0000256" key="5">
    <source>
        <dbReference type="ARBA" id="ARBA00022723"/>
    </source>
</evidence>
<evidence type="ECO:0000256" key="2">
    <source>
        <dbReference type="ARBA" id="ARBA00008663"/>
    </source>
</evidence>
<feature type="domain" description="Pyruvate kinase C-terminal" evidence="15">
    <location>
        <begin position="352"/>
        <end position="415"/>
    </location>
</feature>
<dbReference type="PANTHER" id="PTHR11817">
    <property type="entry name" value="PYRUVATE KINASE"/>
    <property type="match status" value="1"/>
</dbReference>
<dbReference type="EC" id="2.7.1.40" evidence="3 12"/>
<dbReference type="EMBL" id="LGGO01000054">
    <property type="protein sequence ID" value="KUK77219.1"/>
    <property type="molecule type" value="Genomic_DNA"/>
</dbReference>
<dbReference type="InterPro" id="IPR015806">
    <property type="entry name" value="Pyrv_Knase_insert_dom_sf"/>
</dbReference>
<comment type="catalytic activity">
    <reaction evidence="13">
        <text>pyruvate + ATP = phosphoenolpyruvate + ADP + H(+)</text>
        <dbReference type="Rhea" id="RHEA:18157"/>
        <dbReference type="ChEBI" id="CHEBI:15361"/>
        <dbReference type="ChEBI" id="CHEBI:15378"/>
        <dbReference type="ChEBI" id="CHEBI:30616"/>
        <dbReference type="ChEBI" id="CHEBI:58702"/>
        <dbReference type="ChEBI" id="CHEBI:456216"/>
        <dbReference type="EC" id="2.7.1.40"/>
    </reaction>
</comment>
<dbReference type="NCBIfam" id="NF004491">
    <property type="entry name" value="PRK05826.1"/>
    <property type="match status" value="1"/>
</dbReference>
<evidence type="ECO:0000256" key="12">
    <source>
        <dbReference type="NCBIfam" id="TIGR01064"/>
    </source>
</evidence>
<dbReference type="GO" id="GO:0004743">
    <property type="term" value="F:pyruvate kinase activity"/>
    <property type="evidence" value="ECO:0007669"/>
    <property type="project" value="UniProtKB-UniRule"/>
</dbReference>
<evidence type="ECO:0000256" key="13">
    <source>
        <dbReference type="RuleBase" id="RU000504"/>
    </source>
</evidence>
<dbReference type="SUPFAM" id="SSF52935">
    <property type="entry name" value="PK C-terminal domain-like"/>
    <property type="match status" value="1"/>
</dbReference>
<reference evidence="17" key="1">
    <citation type="journal article" date="2015" name="MBio">
        <title>Genome-Resolved Metagenomic Analysis Reveals Roles for Candidate Phyla and Other Microbial Community Members in Biogeochemical Transformations in Oil Reservoirs.</title>
        <authorList>
            <person name="Hu P."/>
            <person name="Tom L."/>
            <person name="Singh A."/>
            <person name="Thomas B.C."/>
            <person name="Baker B.J."/>
            <person name="Piceno Y.M."/>
            <person name="Andersen G.L."/>
            <person name="Banfield J.F."/>
        </authorList>
    </citation>
    <scope>NUCLEOTIDE SEQUENCE [LARGE SCALE GENOMIC DNA]</scope>
</reference>
<evidence type="ECO:0000256" key="1">
    <source>
        <dbReference type="ARBA" id="ARBA00004997"/>
    </source>
</evidence>
<sequence length="424" mass="47839">MTAPKFCKTKIIATIGPSSWKDETLKEMISEGMDLARVNASFADYDELKRVKENIQKISPRISMILDTMGNKIRVSGFSEPMRVRIGDTVTLLPESEVITEPYEIHITYDNLHNDVSRDAKILLDDGNLELMVKDIKGKKIVCEVKNNYTLYPKKTVNIPNQELSFPELTEKDIQDIKYAIDLNYDYVALSFVQNEKVVLKTKEMLKKEGIGIISKIENQAGLDNFDKILEVSDGIMIARGDLGVEIPYEEIPLIQKQLIYRCRAVGKPVIVATQMLESMRESRNPTRAEVSDVANSIIDGADAVMLSAETSTGNYPVRSINTMNRIAMNTEDRLLPQPVYGNTSATRDTDELCNTVFNLTKAIDLKAVIIVSESGKTVRSLSRHRPLVPIFVVTDDIKRIRKDNILRGVKCYYNPDLPTDRDQ</sequence>
<evidence type="ECO:0000256" key="8">
    <source>
        <dbReference type="ARBA" id="ARBA00022840"/>
    </source>
</evidence>
<comment type="caution">
    <text evidence="16">The sequence shown here is derived from an EMBL/GenBank/DDBJ whole genome shotgun (WGS) entry which is preliminary data.</text>
</comment>
<dbReference type="NCBIfam" id="TIGR01064">
    <property type="entry name" value="pyruv_kin"/>
    <property type="match status" value="1"/>
</dbReference>
<dbReference type="Gene3D" id="3.20.20.60">
    <property type="entry name" value="Phosphoenolpyruvate-binding domains"/>
    <property type="match status" value="1"/>
</dbReference>
<dbReference type="InterPro" id="IPR011037">
    <property type="entry name" value="Pyrv_Knase-like_insert_dom_sf"/>
</dbReference>
<proteinExistence type="inferred from homology"/>
<name>A0A101HIB3_9BACT</name>
<dbReference type="SUPFAM" id="SSF50800">
    <property type="entry name" value="PK beta-barrel domain-like"/>
    <property type="match status" value="1"/>
</dbReference>
<dbReference type="InterPro" id="IPR040442">
    <property type="entry name" value="Pyrv_kinase-like_dom_sf"/>
</dbReference>
<evidence type="ECO:0000256" key="6">
    <source>
        <dbReference type="ARBA" id="ARBA00022741"/>
    </source>
</evidence>
<keyword evidence="4 13" id="KW-0808">Transferase</keyword>
<keyword evidence="5" id="KW-0479">Metal-binding</keyword>
<dbReference type="Gene3D" id="2.40.33.10">
    <property type="entry name" value="PK beta-barrel domain-like"/>
    <property type="match status" value="1"/>
</dbReference>
<feature type="non-terminal residue" evidence="16">
    <location>
        <position position="424"/>
    </location>
</feature>
<keyword evidence="9 13" id="KW-0460">Magnesium</keyword>